<dbReference type="AlphaFoldDB" id="A0A8J3IIN7"/>
<proteinExistence type="predicted"/>
<gene>
    <name evidence="1" type="ORF">KSF_021520</name>
</gene>
<comment type="caution">
    <text evidence="1">The sequence shown here is derived from an EMBL/GenBank/DDBJ whole genome shotgun (WGS) entry which is preliminary data.</text>
</comment>
<reference evidence="1" key="1">
    <citation type="submission" date="2020-10" db="EMBL/GenBank/DDBJ databases">
        <title>Taxonomic study of unclassified bacteria belonging to the class Ktedonobacteria.</title>
        <authorList>
            <person name="Yabe S."/>
            <person name="Wang C.M."/>
            <person name="Zheng Y."/>
            <person name="Sakai Y."/>
            <person name="Cavaletti L."/>
            <person name="Monciardini P."/>
            <person name="Donadio S."/>
        </authorList>
    </citation>
    <scope>NUCLEOTIDE SEQUENCE</scope>
    <source>
        <strain evidence="1">ID150040</strain>
    </source>
</reference>
<dbReference type="EMBL" id="BNJK01000001">
    <property type="protein sequence ID" value="GHO92104.1"/>
    <property type="molecule type" value="Genomic_DNA"/>
</dbReference>
<organism evidence="1 2">
    <name type="scientific">Reticulibacter mediterranei</name>
    <dbReference type="NCBI Taxonomy" id="2778369"/>
    <lineage>
        <taxon>Bacteria</taxon>
        <taxon>Bacillati</taxon>
        <taxon>Chloroflexota</taxon>
        <taxon>Ktedonobacteria</taxon>
        <taxon>Ktedonobacterales</taxon>
        <taxon>Reticulibacteraceae</taxon>
        <taxon>Reticulibacter</taxon>
    </lineage>
</organism>
<accession>A0A8J3IIN7</accession>
<name>A0A8J3IIN7_9CHLR</name>
<evidence type="ECO:0000313" key="1">
    <source>
        <dbReference type="EMBL" id="GHO92104.1"/>
    </source>
</evidence>
<keyword evidence="2" id="KW-1185">Reference proteome</keyword>
<protein>
    <submittedName>
        <fullName evidence="1">Uncharacterized protein</fullName>
    </submittedName>
</protein>
<sequence length="55" mass="6235">MPTIVTLSTRNVMSHDYALTNRKLLNSATTLNYRTGQLMPQNYRGSGSLYDLENI</sequence>
<dbReference type="Proteomes" id="UP000597444">
    <property type="component" value="Unassembled WGS sequence"/>
</dbReference>
<evidence type="ECO:0000313" key="2">
    <source>
        <dbReference type="Proteomes" id="UP000597444"/>
    </source>
</evidence>